<reference evidence="2 3" key="1">
    <citation type="submission" date="2020-09" db="EMBL/GenBank/DDBJ databases">
        <title>De no assembly of potato wild relative species, Solanum commersonii.</title>
        <authorList>
            <person name="Cho K."/>
        </authorList>
    </citation>
    <scope>NUCLEOTIDE SEQUENCE [LARGE SCALE GENOMIC DNA]</scope>
    <source>
        <strain evidence="2">LZ3.2</strain>
        <tissue evidence="2">Leaf</tissue>
    </source>
</reference>
<keyword evidence="3" id="KW-1185">Reference proteome</keyword>
<gene>
    <name evidence="2" type="ORF">H5410_024441</name>
</gene>
<evidence type="ECO:0000256" key="1">
    <source>
        <dbReference type="SAM" id="MobiDB-lite"/>
    </source>
</evidence>
<dbReference type="AlphaFoldDB" id="A0A9J5ZM11"/>
<organism evidence="2 3">
    <name type="scientific">Solanum commersonii</name>
    <name type="common">Commerson's wild potato</name>
    <name type="synonym">Commerson's nightshade</name>
    <dbReference type="NCBI Taxonomy" id="4109"/>
    <lineage>
        <taxon>Eukaryota</taxon>
        <taxon>Viridiplantae</taxon>
        <taxon>Streptophyta</taxon>
        <taxon>Embryophyta</taxon>
        <taxon>Tracheophyta</taxon>
        <taxon>Spermatophyta</taxon>
        <taxon>Magnoliopsida</taxon>
        <taxon>eudicotyledons</taxon>
        <taxon>Gunneridae</taxon>
        <taxon>Pentapetalae</taxon>
        <taxon>asterids</taxon>
        <taxon>lamiids</taxon>
        <taxon>Solanales</taxon>
        <taxon>Solanaceae</taxon>
        <taxon>Solanoideae</taxon>
        <taxon>Solaneae</taxon>
        <taxon>Solanum</taxon>
    </lineage>
</organism>
<dbReference type="Proteomes" id="UP000824120">
    <property type="component" value="Chromosome 4"/>
</dbReference>
<name>A0A9J5ZM11_SOLCO</name>
<comment type="caution">
    <text evidence="2">The sequence shown here is derived from an EMBL/GenBank/DDBJ whole genome shotgun (WGS) entry which is preliminary data.</text>
</comment>
<protein>
    <submittedName>
        <fullName evidence="2">Uncharacterized protein</fullName>
    </submittedName>
</protein>
<feature type="region of interest" description="Disordered" evidence="1">
    <location>
        <begin position="48"/>
        <end position="69"/>
    </location>
</feature>
<sequence>MDVTVNGTTQDIYNPGSIYQQLRQALDWHLCATQPALPAYKVKSRHKYKPINKGERKLKPGRGSSREIA</sequence>
<accession>A0A9J5ZM11</accession>
<dbReference type="EMBL" id="JACXVP010000004">
    <property type="protein sequence ID" value="KAG5613160.1"/>
    <property type="molecule type" value="Genomic_DNA"/>
</dbReference>
<evidence type="ECO:0000313" key="2">
    <source>
        <dbReference type="EMBL" id="KAG5613160.1"/>
    </source>
</evidence>
<proteinExistence type="predicted"/>
<evidence type="ECO:0000313" key="3">
    <source>
        <dbReference type="Proteomes" id="UP000824120"/>
    </source>
</evidence>
<feature type="compositionally biased region" description="Basic and acidic residues" evidence="1">
    <location>
        <begin position="52"/>
        <end position="69"/>
    </location>
</feature>